<name>A0A238U604_9FLAO</name>
<dbReference type="EMBL" id="LT899436">
    <property type="protein sequence ID" value="SNR14639.1"/>
    <property type="molecule type" value="Genomic_DNA"/>
</dbReference>
<evidence type="ECO:0000313" key="3">
    <source>
        <dbReference type="Proteomes" id="UP000215214"/>
    </source>
</evidence>
<sequence>MLELLSIKIKPQSHMKNYILSMLFLIAFTSTSFAQEFKFGKVSKEAILQKKHQKDSTASAAYLYNKRRTYYLYDENNGFMLTTEIHKRIKVYTKDALDKGTFLVRLYNDGSTKEKIIKVKGYAFNEDNGNITKTKLKSSHIFKEKINDRITTVKIAFPDVKEGTVIDLTYKLTSPFTHNIDPLNFQYDIPVDVLDMTVETPEYFNFRKASKGYYSVPIKSSSKRSKINLSQRVRETTNTGLVLKSGVNYSSVDYTKNIDHFNAKDIPALNESEPFVYTPKNYRGGVKYELSFIKMPGASPKYYTTTWEDVSKKIYSYKNFGNELDKSKYYKEDLTKILNTAKSEYEKLGAIFQFVKSKTKWNGNYSKYAEFGVKKAYKEGVGNVADINLMLTSMLRSAGLNANPVLVSSRSNGIPLFPTLDGFNYVISLVEFANGKYALLDATEPYSIPNTLPVRALNWNGRKVLKNGNSSWIKLSSSSYATENNKVKISIDDEGTGSGFIIQNETNLKALSSRKTYNHLNEEELISKFEENYNLEIEDFKSRNNKNISKPLSRMFKFTSDDLVEEINGKLYINPLLFLTMKQNPFKSEERKFPIDFATPWNETNNVSIKIPEGYKVEFIPEQLAIGIPDELGFFKFVVTANGQTIQVNSKLQFNSAVISPTYYQTVKDFFKQLVAKQNEKIIISKT</sequence>
<reference evidence="2 3" key="1">
    <citation type="submission" date="2017-07" db="EMBL/GenBank/DDBJ databases">
        <authorList>
            <person name="Sun Z.S."/>
            <person name="Albrecht U."/>
            <person name="Echele G."/>
            <person name="Lee C.C."/>
        </authorList>
    </citation>
    <scope>NUCLEOTIDE SEQUENCE [LARGE SCALE GENOMIC DNA]</scope>
    <source>
        <strain evidence="3">type strain: KCTC 22618</strain>
    </source>
</reference>
<dbReference type="AlphaFoldDB" id="A0A238U604"/>
<evidence type="ECO:0000313" key="2">
    <source>
        <dbReference type="EMBL" id="SNR14639.1"/>
    </source>
</evidence>
<dbReference type="Gene3D" id="3.10.620.30">
    <property type="match status" value="1"/>
</dbReference>
<dbReference type="Pfam" id="PF01841">
    <property type="entry name" value="Transglut_core"/>
    <property type="match status" value="1"/>
</dbReference>
<gene>
    <name evidence="2" type="ORF">TJEJU_0873</name>
</gene>
<organism evidence="2 3">
    <name type="scientific">Tenacibaculum jejuense</name>
    <dbReference type="NCBI Taxonomy" id="584609"/>
    <lineage>
        <taxon>Bacteria</taxon>
        <taxon>Pseudomonadati</taxon>
        <taxon>Bacteroidota</taxon>
        <taxon>Flavobacteriia</taxon>
        <taxon>Flavobacteriales</taxon>
        <taxon>Flavobacteriaceae</taxon>
        <taxon>Tenacibaculum</taxon>
    </lineage>
</organism>
<accession>A0A238U604</accession>
<evidence type="ECO:0000259" key="1">
    <source>
        <dbReference type="Pfam" id="PF01841"/>
    </source>
</evidence>
<dbReference type="Proteomes" id="UP000215214">
    <property type="component" value="Chromosome TJEJU"/>
</dbReference>
<proteinExistence type="predicted"/>
<keyword evidence="3" id="KW-1185">Reference proteome</keyword>
<protein>
    <recommendedName>
        <fullName evidence="1">Transglutaminase-like domain-containing protein</fullName>
    </recommendedName>
</protein>
<dbReference type="Gene3D" id="2.60.40.3140">
    <property type="match status" value="1"/>
</dbReference>
<dbReference type="KEGG" id="tje:TJEJU_0873"/>
<dbReference type="InterPro" id="IPR002931">
    <property type="entry name" value="Transglutaminase-like"/>
</dbReference>
<feature type="domain" description="Transglutaminase-like" evidence="1">
    <location>
        <begin position="336"/>
        <end position="406"/>
    </location>
</feature>
<dbReference type="SUPFAM" id="SSF54001">
    <property type="entry name" value="Cysteine proteinases"/>
    <property type="match status" value="1"/>
</dbReference>
<dbReference type="InterPro" id="IPR038765">
    <property type="entry name" value="Papain-like_cys_pep_sf"/>
</dbReference>
<dbReference type="Gene3D" id="2.60.120.1130">
    <property type="match status" value="1"/>
</dbReference>